<protein>
    <submittedName>
        <fullName evidence="1">Uncharacterized protein</fullName>
    </submittedName>
</protein>
<feature type="non-terminal residue" evidence="1">
    <location>
        <position position="1"/>
    </location>
</feature>
<sequence length="97" mass="10684">MTISCVLGPSLQQIQKWIQRIRRKKGDAIAKNDLTRAQLAATTLAAVLPIVVQAVRNPRAVPVQLHRHAQAVLVQIHPALQVIMTELDQNGGLVLRN</sequence>
<dbReference type="HOGENOM" id="CLU_2348811_0_0_1"/>
<accession>N6UGY3</accession>
<dbReference type="EMBL" id="KB740928">
    <property type="protein sequence ID" value="ENN77907.1"/>
    <property type="molecule type" value="Genomic_DNA"/>
</dbReference>
<evidence type="ECO:0000313" key="1">
    <source>
        <dbReference type="EMBL" id="ENN77907.1"/>
    </source>
</evidence>
<reference evidence="1" key="1">
    <citation type="journal article" date="2013" name="Genome Biol.">
        <title>Draft genome of the mountain pine beetle, Dendroctonus ponderosae Hopkins, a major forest pest.</title>
        <authorList>
            <person name="Keeling C.I."/>
            <person name="Yuen M.M."/>
            <person name="Liao N.Y."/>
            <person name="Docking T.R."/>
            <person name="Chan S.K."/>
            <person name="Taylor G.A."/>
            <person name="Palmquist D.L."/>
            <person name="Jackman S.D."/>
            <person name="Nguyen A."/>
            <person name="Li M."/>
            <person name="Henderson H."/>
            <person name="Janes J.K."/>
            <person name="Zhao Y."/>
            <person name="Pandoh P."/>
            <person name="Moore R."/>
            <person name="Sperling F.A."/>
            <person name="Huber D.P."/>
            <person name="Birol I."/>
            <person name="Jones S.J."/>
            <person name="Bohlmann J."/>
        </authorList>
    </citation>
    <scope>NUCLEOTIDE SEQUENCE</scope>
</reference>
<dbReference type="AlphaFoldDB" id="N6UGY3"/>
<organism evidence="1">
    <name type="scientific">Dendroctonus ponderosae</name>
    <name type="common">Mountain pine beetle</name>
    <dbReference type="NCBI Taxonomy" id="77166"/>
    <lineage>
        <taxon>Eukaryota</taxon>
        <taxon>Metazoa</taxon>
        <taxon>Ecdysozoa</taxon>
        <taxon>Arthropoda</taxon>
        <taxon>Hexapoda</taxon>
        <taxon>Insecta</taxon>
        <taxon>Pterygota</taxon>
        <taxon>Neoptera</taxon>
        <taxon>Endopterygota</taxon>
        <taxon>Coleoptera</taxon>
        <taxon>Polyphaga</taxon>
        <taxon>Cucujiformia</taxon>
        <taxon>Curculionidae</taxon>
        <taxon>Scolytinae</taxon>
        <taxon>Dendroctonus</taxon>
    </lineage>
</organism>
<name>N6UGY3_DENPD</name>
<proteinExistence type="predicted"/>
<gene>
    <name evidence="1" type="ORF">YQE_05584</name>
</gene>